<dbReference type="PRINTS" id="PR00368">
    <property type="entry name" value="FADPNR"/>
</dbReference>
<evidence type="ECO:0000256" key="2">
    <source>
        <dbReference type="ARBA" id="ARBA00022630"/>
    </source>
</evidence>
<dbReference type="Pfam" id="PF07992">
    <property type="entry name" value="Pyr_redox_2"/>
    <property type="match status" value="1"/>
</dbReference>
<evidence type="ECO:0000256" key="1">
    <source>
        <dbReference type="ARBA" id="ARBA00006442"/>
    </source>
</evidence>
<evidence type="ECO:0000259" key="5">
    <source>
        <dbReference type="Pfam" id="PF07992"/>
    </source>
</evidence>
<organism evidence="6">
    <name type="scientific">Noctiluca scintillans</name>
    <name type="common">Sea sparkle</name>
    <name type="synonym">Red tide dinoflagellate</name>
    <dbReference type="NCBI Taxonomy" id="2966"/>
    <lineage>
        <taxon>Eukaryota</taxon>
        <taxon>Sar</taxon>
        <taxon>Alveolata</taxon>
        <taxon>Dinophyceae</taxon>
        <taxon>Noctilucales</taxon>
        <taxon>Noctilucaceae</taxon>
        <taxon>Noctiluca</taxon>
    </lineage>
</organism>
<dbReference type="InterPro" id="IPR036188">
    <property type="entry name" value="FAD/NAD-bd_sf"/>
</dbReference>
<dbReference type="GO" id="GO:0005737">
    <property type="term" value="C:cytoplasm"/>
    <property type="evidence" value="ECO:0007669"/>
    <property type="project" value="TreeGrafter"/>
</dbReference>
<dbReference type="PANTHER" id="PTHR43735:SF3">
    <property type="entry name" value="FERROPTOSIS SUPPRESSOR PROTEIN 1"/>
    <property type="match status" value="1"/>
</dbReference>
<dbReference type="PRINTS" id="PR00411">
    <property type="entry name" value="PNDRDTASEI"/>
</dbReference>
<evidence type="ECO:0000256" key="4">
    <source>
        <dbReference type="ARBA" id="ARBA00023002"/>
    </source>
</evidence>
<proteinExistence type="inferred from homology"/>
<reference evidence="6" key="1">
    <citation type="submission" date="2021-01" db="EMBL/GenBank/DDBJ databases">
        <authorList>
            <person name="Corre E."/>
            <person name="Pelletier E."/>
            <person name="Niang G."/>
            <person name="Scheremetjew M."/>
            <person name="Finn R."/>
            <person name="Kale V."/>
            <person name="Holt S."/>
            <person name="Cochrane G."/>
            <person name="Meng A."/>
            <person name="Brown T."/>
            <person name="Cohen L."/>
        </authorList>
    </citation>
    <scope>NUCLEOTIDE SEQUENCE</scope>
</reference>
<evidence type="ECO:0000313" key="6">
    <source>
        <dbReference type="EMBL" id="CAD8834873.1"/>
    </source>
</evidence>
<dbReference type="SUPFAM" id="SSF51905">
    <property type="entry name" value="FAD/NAD(P)-binding domain"/>
    <property type="match status" value="1"/>
</dbReference>
<dbReference type="EMBL" id="HBFQ01013281">
    <property type="protein sequence ID" value="CAD8834873.1"/>
    <property type="molecule type" value="Transcribed_RNA"/>
</dbReference>
<evidence type="ECO:0000256" key="3">
    <source>
        <dbReference type="ARBA" id="ARBA00022827"/>
    </source>
</evidence>
<feature type="domain" description="FAD/NAD(P)-binding" evidence="5">
    <location>
        <begin position="9"/>
        <end position="233"/>
    </location>
</feature>
<dbReference type="InterPro" id="IPR023753">
    <property type="entry name" value="FAD/NAD-binding_dom"/>
</dbReference>
<keyword evidence="4" id="KW-0560">Oxidoreductase</keyword>
<sequence>MKNAPPKRRVLIIGGGLAGLAAARELRRHFSVTVVDAKEYFEFTSGVFRAFAQPRHWESLTLLYKDVLERRFGVNFIWGEVLDVDQWSQAAKIQPMFSKEVDTVVFDFCLVAIGCSFDQFTKSGESPWVPSIHGVWQREDKPHGHLDQRFLEGRRRRILEEYHNLLDWTNQGEEVLIVGAGFQGVEWACELKHFFPAICVTVVDFLPRCLGHLPHEAAKYCEEFMKKLGVRTFYKEKFDPQNAAFWRRISVSQERCHVYYLSGVKSSCRFMERFRLHQNSPLSETGPSGGGWIFTNQYLQVATKDGVWGHGHFFAVGDCVHGSVARPSSPSGGKACGLAVPKTGFPAEEQAVHACVNIRILDRRLHEASCLGPCTSLRSTWYPWGAGIFSISLGPNDACLIVGQTEVADSGHLLCVGALAVAQKEFIETSKMAHLRGDCGVSYLLWYLIHHWPVNVSGRGPVCWLPCITC</sequence>
<dbReference type="PANTHER" id="PTHR43735">
    <property type="entry name" value="APOPTOSIS-INDUCING FACTOR 1"/>
    <property type="match status" value="1"/>
</dbReference>
<gene>
    <name evidence="6" type="ORF">NSCI0253_LOCUS9221</name>
</gene>
<keyword evidence="3" id="KW-0274">FAD</keyword>
<dbReference type="Gene3D" id="3.50.50.100">
    <property type="match status" value="1"/>
</dbReference>
<protein>
    <recommendedName>
        <fullName evidence="5">FAD/NAD(P)-binding domain-containing protein</fullName>
    </recommendedName>
</protein>
<accession>A0A7S0ZWL1</accession>
<dbReference type="GO" id="GO:0004174">
    <property type="term" value="F:electron-transferring-flavoprotein dehydrogenase activity"/>
    <property type="evidence" value="ECO:0007669"/>
    <property type="project" value="TreeGrafter"/>
</dbReference>
<keyword evidence="2" id="KW-0285">Flavoprotein</keyword>
<name>A0A7S0ZWL1_NOCSC</name>
<dbReference type="AlphaFoldDB" id="A0A7S0ZWL1"/>
<comment type="similarity">
    <text evidence="1">Belongs to the FAD-dependent oxidoreductase family.</text>
</comment>
<dbReference type="GO" id="GO:0050660">
    <property type="term" value="F:flavin adenine dinucleotide binding"/>
    <property type="evidence" value="ECO:0007669"/>
    <property type="project" value="TreeGrafter"/>
</dbReference>